<feature type="transmembrane region" description="Helical" evidence="2">
    <location>
        <begin position="215"/>
        <end position="246"/>
    </location>
</feature>
<feature type="transmembrane region" description="Helical" evidence="2">
    <location>
        <begin position="153"/>
        <end position="181"/>
    </location>
</feature>
<keyword evidence="4" id="KW-1185">Reference proteome</keyword>
<sequence length="262" mass="27455">MSTNEPPPPPYESYGESTPPPPPPGPPAPGGGAGGYSVGDAFTYGWNKFTANLGQILVAVLVLVGALVVLQVIGFAISNAAACDPKLNLQTGEVDDCGGFFSLQFFVQWGFSLVSWVVSMIIGAGIVRFALAITEGRQANASQVLTPHKLGDVVVASLLIGIATFVGFILCVIPGLLVMFFTSYTLYFLMDREDLGAVDAIKASFEFTKNNAGNVILWFLLSVAAWFVGAILCGIGLLVAVPVVLIGTAYTYKTLNGEPVAA</sequence>
<evidence type="ECO:0000256" key="1">
    <source>
        <dbReference type="SAM" id="MobiDB-lite"/>
    </source>
</evidence>
<reference evidence="4" key="1">
    <citation type="journal article" date="2019" name="Int. J. Syst. Evol. Microbiol.">
        <title>The Global Catalogue of Microorganisms (GCM) 10K type strain sequencing project: providing services to taxonomists for standard genome sequencing and annotation.</title>
        <authorList>
            <consortium name="The Broad Institute Genomics Platform"/>
            <consortium name="The Broad Institute Genome Sequencing Center for Infectious Disease"/>
            <person name="Wu L."/>
            <person name="Ma J."/>
        </authorList>
    </citation>
    <scope>NUCLEOTIDE SEQUENCE [LARGE SCALE GENOMIC DNA]</scope>
    <source>
        <strain evidence="4">KACC 13778</strain>
    </source>
</reference>
<protein>
    <recommendedName>
        <fullName evidence="5">DUF975 family protein</fullName>
    </recommendedName>
</protein>
<feature type="compositionally biased region" description="Pro residues" evidence="1">
    <location>
        <begin position="1"/>
        <end position="11"/>
    </location>
</feature>
<feature type="region of interest" description="Disordered" evidence="1">
    <location>
        <begin position="1"/>
        <end position="32"/>
    </location>
</feature>
<evidence type="ECO:0008006" key="5">
    <source>
        <dbReference type="Google" id="ProtNLM"/>
    </source>
</evidence>
<evidence type="ECO:0000313" key="3">
    <source>
        <dbReference type="EMBL" id="MFC5494359.1"/>
    </source>
</evidence>
<feature type="transmembrane region" description="Helical" evidence="2">
    <location>
        <begin position="56"/>
        <end position="77"/>
    </location>
</feature>
<keyword evidence="2" id="KW-0472">Membrane</keyword>
<accession>A0ABW0N2H1</accession>
<feature type="compositionally biased region" description="Pro residues" evidence="1">
    <location>
        <begin position="18"/>
        <end position="29"/>
    </location>
</feature>
<dbReference type="PANTHER" id="PTHR40076">
    <property type="entry name" value="MEMBRANE PROTEIN-RELATED"/>
    <property type="match status" value="1"/>
</dbReference>
<dbReference type="PANTHER" id="PTHR40076:SF1">
    <property type="entry name" value="MEMBRANE PROTEIN"/>
    <property type="match status" value="1"/>
</dbReference>
<dbReference type="Proteomes" id="UP001595956">
    <property type="component" value="Unassembled WGS sequence"/>
</dbReference>
<dbReference type="EMBL" id="JBHSMD010000004">
    <property type="protein sequence ID" value="MFC5494359.1"/>
    <property type="molecule type" value="Genomic_DNA"/>
</dbReference>
<comment type="caution">
    <text evidence="3">The sequence shown here is derived from an EMBL/GenBank/DDBJ whole genome shotgun (WGS) entry which is preliminary data.</text>
</comment>
<organism evidence="3 4">
    <name type="scientific">Nocardioides caricicola</name>
    <dbReference type="NCBI Taxonomy" id="634770"/>
    <lineage>
        <taxon>Bacteria</taxon>
        <taxon>Bacillati</taxon>
        <taxon>Actinomycetota</taxon>
        <taxon>Actinomycetes</taxon>
        <taxon>Propionibacteriales</taxon>
        <taxon>Nocardioidaceae</taxon>
        <taxon>Nocardioides</taxon>
    </lineage>
</organism>
<dbReference type="RefSeq" id="WP_345180416.1">
    <property type="nucleotide sequence ID" value="NZ_BAABFQ010000007.1"/>
</dbReference>
<evidence type="ECO:0000313" key="4">
    <source>
        <dbReference type="Proteomes" id="UP001595956"/>
    </source>
</evidence>
<evidence type="ECO:0000256" key="2">
    <source>
        <dbReference type="SAM" id="Phobius"/>
    </source>
</evidence>
<feature type="transmembrane region" description="Helical" evidence="2">
    <location>
        <begin position="109"/>
        <end position="133"/>
    </location>
</feature>
<gene>
    <name evidence="3" type="ORF">ACFPKY_14685</name>
</gene>
<keyword evidence="2" id="KW-1133">Transmembrane helix</keyword>
<keyword evidence="2" id="KW-0812">Transmembrane</keyword>
<proteinExistence type="predicted"/>
<dbReference type="InterPro" id="IPR010380">
    <property type="entry name" value="DUF975"/>
</dbReference>
<name>A0ABW0N2H1_9ACTN</name>